<reference evidence="2 3" key="1">
    <citation type="submission" date="2023-03" db="EMBL/GenBank/DDBJ databases">
        <title>Genome insight into feeding habits of ladybird beetles.</title>
        <authorList>
            <person name="Li H.-S."/>
            <person name="Huang Y.-H."/>
            <person name="Pang H."/>
        </authorList>
    </citation>
    <scope>NUCLEOTIDE SEQUENCE [LARGE SCALE GENOMIC DNA]</scope>
    <source>
        <strain evidence="2">SYSU_2023b</strain>
        <tissue evidence="2">Whole body</tissue>
    </source>
</reference>
<evidence type="ECO:0000313" key="3">
    <source>
        <dbReference type="Proteomes" id="UP001431783"/>
    </source>
</evidence>
<evidence type="ECO:0008006" key="4">
    <source>
        <dbReference type="Google" id="ProtNLM"/>
    </source>
</evidence>
<name>A0AAW1VC47_9CUCU</name>
<dbReference type="Proteomes" id="UP001431783">
    <property type="component" value="Unassembled WGS sequence"/>
</dbReference>
<comment type="caution">
    <text evidence="2">The sequence shown here is derived from an EMBL/GenBank/DDBJ whole genome shotgun (WGS) entry which is preliminary data.</text>
</comment>
<gene>
    <name evidence="2" type="ORF">WA026_008747</name>
</gene>
<organism evidence="2 3">
    <name type="scientific">Henosepilachna vigintioctopunctata</name>
    <dbReference type="NCBI Taxonomy" id="420089"/>
    <lineage>
        <taxon>Eukaryota</taxon>
        <taxon>Metazoa</taxon>
        <taxon>Ecdysozoa</taxon>
        <taxon>Arthropoda</taxon>
        <taxon>Hexapoda</taxon>
        <taxon>Insecta</taxon>
        <taxon>Pterygota</taxon>
        <taxon>Neoptera</taxon>
        <taxon>Endopterygota</taxon>
        <taxon>Coleoptera</taxon>
        <taxon>Polyphaga</taxon>
        <taxon>Cucujiformia</taxon>
        <taxon>Coccinelloidea</taxon>
        <taxon>Coccinellidae</taxon>
        <taxon>Epilachninae</taxon>
        <taxon>Epilachnini</taxon>
        <taxon>Henosepilachna</taxon>
    </lineage>
</organism>
<dbReference type="EMBL" id="JARQZJ010000124">
    <property type="protein sequence ID" value="KAK9889938.1"/>
    <property type="molecule type" value="Genomic_DNA"/>
</dbReference>
<keyword evidence="3" id="KW-1185">Reference proteome</keyword>
<evidence type="ECO:0000256" key="1">
    <source>
        <dbReference type="SAM" id="SignalP"/>
    </source>
</evidence>
<evidence type="ECO:0000313" key="2">
    <source>
        <dbReference type="EMBL" id="KAK9889938.1"/>
    </source>
</evidence>
<feature type="signal peptide" evidence="1">
    <location>
        <begin position="1"/>
        <end position="18"/>
    </location>
</feature>
<proteinExistence type="predicted"/>
<accession>A0AAW1VC47</accession>
<feature type="chain" id="PRO_5043385344" description="Secreted protein" evidence="1">
    <location>
        <begin position="19"/>
        <end position="127"/>
    </location>
</feature>
<keyword evidence="1" id="KW-0732">Signal</keyword>
<protein>
    <recommendedName>
        <fullName evidence="4">Secreted protein</fullName>
    </recommendedName>
</protein>
<dbReference type="AlphaFoldDB" id="A0AAW1VC47"/>
<sequence length="127" mass="14398">MIRLKLAWICMSLQAVEAEECTRHVVVRSRQEQPFVNGLPLNERWDLISKKTSGNRYNLSSHTNRGSSPLDLQLRFGLTINCLFACGTPLCGSFQTDAPVRGHTLYKQLKFCNLIKTNHFFAAAPMK</sequence>